<reference evidence="2" key="1">
    <citation type="submission" date="2020-02" db="EMBL/GenBank/DDBJ databases">
        <authorList>
            <person name="Meier V. D."/>
        </authorList>
    </citation>
    <scope>NUCLEOTIDE SEQUENCE</scope>
    <source>
        <strain evidence="2">AVDCRST_MAG07</strain>
    </source>
</reference>
<dbReference type="AlphaFoldDB" id="A0A6J4LFF2"/>
<dbReference type="Pfam" id="PF03992">
    <property type="entry name" value="ABM"/>
    <property type="match status" value="1"/>
</dbReference>
<evidence type="ECO:0000259" key="1">
    <source>
        <dbReference type="PROSITE" id="PS51725"/>
    </source>
</evidence>
<dbReference type="InterPro" id="IPR011008">
    <property type="entry name" value="Dimeric_a/b-barrel"/>
</dbReference>
<protein>
    <submittedName>
        <fullName evidence="2">Heme-degrading protein MhuD (No EC)</fullName>
    </submittedName>
</protein>
<accession>A0A6J4LFF2</accession>
<organism evidence="2">
    <name type="scientific">uncultured Frankineae bacterium</name>
    <dbReference type="NCBI Taxonomy" id="437475"/>
    <lineage>
        <taxon>Bacteria</taxon>
        <taxon>Bacillati</taxon>
        <taxon>Actinomycetota</taxon>
        <taxon>Actinomycetes</taxon>
        <taxon>Frankiales</taxon>
        <taxon>environmental samples</taxon>
    </lineage>
</organism>
<sequence length="123" mass="12930">MREAAAAGPSRGGAISYVAINVLTVPEGAGSTLEERFAARQGAVDSAPGFEHFELLRPLEGTSDYLVYTRWRSQEDFAAWRSSQSFGAGHAQASGRPEGARPAATGSTIWAFEVVQVSDGPGS</sequence>
<feature type="domain" description="ABM" evidence="1">
    <location>
        <begin position="17"/>
        <end position="109"/>
    </location>
</feature>
<dbReference type="PANTHER" id="PTHR34474">
    <property type="entry name" value="SIGNAL TRANSDUCTION PROTEIN TRAP"/>
    <property type="match status" value="1"/>
</dbReference>
<dbReference type="PANTHER" id="PTHR34474:SF2">
    <property type="entry name" value="SIGNAL TRANSDUCTION PROTEIN TRAP"/>
    <property type="match status" value="1"/>
</dbReference>
<proteinExistence type="predicted"/>
<dbReference type="InterPro" id="IPR050404">
    <property type="entry name" value="Heme-degrading_MO"/>
</dbReference>
<dbReference type="PROSITE" id="PS51725">
    <property type="entry name" value="ABM"/>
    <property type="match status" value="1"/>
</dbReference>
<evidence type="ECO:0000313" key="2">
    <source>
        <dbReference type="EMBL" id="CAA9331294.1"/>
    </source>
</evidence>
<dbReference type="SUPFAM" id="SSF54909">
    <property type="entry name" value="Dimeric alpha+beta barrel"/>
    <property type="match status" value="1"/>
</dbReference>
<gene>
    <name evidence="2" type="ORF">AVDCRST_MAG07-1746</name>
</gene>
<dbReference type="EMBL" id="CADCUB010000092">
    <property type="protein sequence ID" value="CAA9331294.1"/>
    <property type="molecule type" value="Genomic_DNA"/>
</dbReference>
<dbReference type="Gene3D" id="3.30.70.100">
    <property type="match status" value="1"/>
</dbReference>
<name>A0A6J4LFF2_9ACTN</name>
<dbReference type="InterPro" id="IPR007138">
    <property type="entry name" value="ABM_dom"/>
</dbReference>